<dbReference type="PANTHER" id="PTHR43280">
    <property type="entry name" value="ARAC-FAMILY TRANSCRIPTIONAL REGULATOR"/>
    <property type="match status" value="1"/>
</dbReference>
<dbReference type="InterPro" id="IPR009057">
    <property type="entry name" value="Homeodomain-like_sf"/>
</dbReference>
<feature type="domain" description="HTH araC/xylS-type" evidence="4">
    <location>
        <begin position="122"/>
        <end position="223"/>
    </location>
</feature>
<dbReference type="Gene3D" id="1.10.10.60">
    <property type="entry name" value="Homeodomain-like"/>
    <property type="match status" value="1"/>
</dbReference>
<evidence type="ECO:0000256" key="3">
    <source>
        <dbReference type="ARBA" id="ARBA00023163"/>
    </source>
</evidence>
<reference evidence="5 6" key="1">
    <citation type="submission" date="2020-04" db="EMBL/GenBank/DDBJ databases">
        <title>Flammeovirga sp. SR4, a novel species isolated from seawater.</title>
        <authorList>
            <person name="Wang X."/>
        </authorList>
    </citation>
    <scope>NUCLEOTIDE SEQUENCE [LARGE SCALE GENOMIC DNA]</scope>
    <source>
        <strain evidence="5 6">ATCC 23126</strain>
    </source>
</reference>
<organism evidence="5 6">
    <name type="scientific">Flammeovirga aprica JL-4</name>
    <dbReference type="NCBI Taxonomy" id="694437"/>
    <lineage>
        <taxon>Bacteria</taxon>
        <taxon>Pseudomonadati</taxon>
        <taxon>Bacteroidota</taxon>
        <taxon>Cytophagia</taxon>
        <taxon>Cytophagales</taxon>
        <taxon>Flammeovirgaceae</taxon>
        <taxon>Flammeovirga</taxon>
    </lineage>
</organism>
<dbReference type="EMBL" id="JABANE010000026">
    <property type="protein sequence ID" value="NME68620.1"/>
    <property type="molecule type" value="Genomic_DNA"/>
</dbReference>
<dbReference type="PANTHER" id="PTHR43280:SF2">
    <property type="entry name" value="HTH-TYPE TRANSCRIPTIONAL REGULATOR EXSA"/>
    <property type="match status" value="1"/>
</dbReference>
<evidence type="ECO:0000256" key="2">
    <source>
        <dbReference type="ARBA" id="ARBA00023125"/>
    </source>
</evidence>
<comment type="caution">
    <text evidence="5">The sequence shown here is derived from an EMBL/GenBank/DDBJ whole genome shotgun (WGS) entry which is preliminary data.</text>
</comment>
<dbReference type="Proteomes" id="UP000576082">
    <property type="component" value="Unassembled WGS sequence"/>
</dbReference>
<keyword evidence="2" id="KW-0238">DNA-binding</keyword>
<proteinExistence type="predicted"/>
<dbReference type="RefSeq" id="WP_169656921.1">
    <property type="nucleotide sequence ID" value="NZ_JABANE010000026.1"/>
</dbReference>
<evidence type="ECO:0000313" key="5">
    <source>
        <dbReference type="EMBL" id="NME68620.1"/>
    </source>
</evidence>
<evidence type="ECO:0000313" key="6">
    <source>
        <dbReference type="Proteomes" id="UP000576082"/>
    </source>
</evidence>
<protein>
    <submittedName>
        <fullName evidence="5">AraC family transcriptional regulator</fullName>
    </submittedName>
</protein>
<dbReference type="SUPFAM" id="SSF46689">
    <property type="entry name" value="Homeodomain-like"/>
    <property type="match status" value="1"/>
</dbReference>
<dbReference type="Pfam" id="PF12833">
    <property type="entry name" value="HTH_18"/>
    <property type="match status" value="1"/>
</dbReference>
<keyword evidence="1" id="KW-0805">Transcription regulation</keyword>
<dbReference type="SMART" id="SM00342">
    <property type="entry name" value="HTH_ARAC"/>
    <property type="match status" value="1"/>
</dbReference>
<evidence type="ECO:0000259" key="4">
    <source>
        <dbReference type="PROSITE" id="PS01124"/>
    </source>
</evidence>
<dbReference type="InterPro" id="IPR046532">
    <property type="entry name" value="DUF6597"/>
</dbReference>
<dbReference type="InterPro" id="IPR018060">
    <property type="entry name" value="HTH_AraC"/>
</dbReference>
<sequence>MIERIWVLENNEEDIEIYNPPSQYFNLIIPIDGSHILRNQIEIQSPYLEGLSLQPSAYSYPKGTKLIGVRFYPYAIQSFFTIDVKKVINSIVSIVIDTISERNFIVDLESLLSNLYREKMHQELLKEFYWNYRKGDNSILIEHFCQKHNTNYTSLNRLFSKAIGISPKKLERLIKFRKSLCSVIDENDDLTEVGLDSGYFDQAHFIKEFKFFVGKTPSTFKKIIQKADRKTQIINYNFRVL</sequence>
<accession>A0A7X9P395</accession>
<dbReference type="Pfam" id="PF20240">
    <property type="entry name" value="DUF6597"/>
    <property type="match status" value="1"/>
</dbReference>
<name>A0A7X9P395_9BACT</name>
<dbReference type="AlphaFoldDB" id="A0A7X9P395"/>
<dbReference type="GO" id="GO:0043565">
    <property type="term" value="F:sequence-specific DNA binding"/>
    <property type="evidence" value="ECO:0007669"/>
    <property type="project" value="InterPro"/>
</dbReference>
<keyword evidence="6" id="KW-1185">Reference proteome</keyword>
<dbReference type="PROSITE" id="PS01124">
    <property type="entry name" value="HTH_ARAC_FAMILY_2"/>
    <property type="match status" value="1"/>
</dbReference>
<gene>
    <name evidence="5" type="ORF">HHU12_11670</name>
</gene>
<dbReference type="GO" id="GO:0003700">
    <property type="term" value="F:DNA-binding transcription factor activity"/>
    <property type="evidence" value="ECO:0007669"/>
    <property type="project" value="InterPro"/>
</dbReference>
<evidence type="ECO:0000256" key="1">
    <source>
        <dbReference type="ARBA" id="ARBA00023015"/>
    </source>
</evidence>
<keyword evidence="3" id="KW-0804">Transcription</keyword>